<dbReference type="Gene3D" id="1.25.40.20">
    <property type="entry name" value="Ankyrin repeat-containing domain"/>
    <property type="match status" value="1"/>
</dbReference>
<evidence type="ECO:0000313" key="4">
    <source>
        <dbReference type="EMBL" id="CAE7666251.1"/>
    </source>
</evidence>
<dbReference type="PROSITE" id="PS50088">
    <property type="entry name" value="ANK_REPEAT"/>
    <property type="match status" value="2"/>
</dbReference>
<feature type="repeat" description="ANK" evidence="3">
    <location>
        <begin position="1"/>
        <end position="24"/>
    </location>
</feature>
<keyword evidence="5" id="KW-1185">Reference proteome</keyword>
<comment type="caution">
    <text evidence="4">The sequence shown here is derived from an EMBL/GenBank/DDBJ whole genome shotgun (WGS) entry which is preliminary data.</text>
</comment>
<dbReference type="PROSITE" id="PS50297">
    <property type="entry name" value="ANK_REP_REGION"/>
    <property type="match status" value="2"/>
</dbReference>
<evidence type="ECO:0000256" key="3">
    <source>
        <dbReference type="PROSITE-ProRule" id="PRU00023"/>
    </source>
</evidence>
<gene>
    <name evidence="4" type="ORF">SPIL2461_LOCUS18237</name>
</gene>
<dbReference type="SUPFAM" id="SSF48403">
    <property type="entry name" value="Ankyrin repeat"/>
    <property type="match status" value="1"/>
</dbReference>
<evidence type="ECO:0000256" key="1">
    <source>
        <dbReference type="ARBA" id="ARBA00022737"/>
    </source>
</evidence>
<keyword evidence="1" id="KW-0677">Repeat</keyword>
<reference evidence="4" key="1">
    <citation type="submission" date="2021-02" db="EMBL/GenBank/DDBJ databases">
        <authorList>
            <person name="Dougan E. K."/>
            <person name="Rhodes N."/>
            <person name="Thang M."/>
            <person name="Chan C."/>
        </authorList>
    </citation>
    <scope>NUCLEOTIDE SEQUENCE</scope>
</reference>
<dbReference type="InterPro" id="IPR051631">
    <property type="entry name" value="Ankyrin-KH/SAM_domain"/>
</dbReference>
<dbReference type="InterPro" id="IPR036770">
    <property type="entry name" value="Ankyrin_rpt-contain_sf"/>
</dbReference>
<sequence length="73" mass="7978">TPLRLAAEYGHVEIARLLVEARADKDKVCGRDQRSALGMASERNHVEVVRFLLEAGASKDPLGDSYKPLTKAS</sequence>
<evidence type="ECO:0008006" key="6">
    <source>
        <dbReference type="Google" id="ProtNLM"/>
    </source>
</evidence>
<feature type="non-terminal residue" evidence="4">
    <location>
        <position position="73"/>
    </location>
</feature>
<feature type="non-terminal residue" evidence="4">
    <location>
        <position position="1"/>
    </location>
</feature>
<dbReference type="Proteomes" id="UP000649617">
    <property type="component" value="Unassembled WGS sequence"/>
</dbReference>
<dbReference type="Pfam" id="PF12796">
    <property type="entry name" value="Ank_2"/>
    <property type="match status" value="1"/>
</dbReference>
<keyword evidence="2 3" id="KW-0040">ANK repeat</keyword>
<organism evidence="4 5">
    <name type="scientific">Symbiodinium pilosum</name>
    <name type="common">Dinoflagellate</name>
    <dbReference type="NCBI Taxonomy" id="2952"/>
    <lineage>
        <taxon>Eukaryota</taxon>
        <taxon>Sar</taxon>
        <taxon>Alveolata</taxon>
        <taxon>Dinophyceae</taxon>
        <taxon>Suessiales</taxon>
        <taxon>Symbiodiniaceae</taxon>
        <taxon>Symbiodinium</taxon>
    </lineage>
</organism>
<dbReference type="InterPro" id="IPR002110">
    <property type="entry name" value="Ankyrin_rpt"/>
</dbReference>
<dbReference type="SMART" id="SM00248">
    <property type="entry name" value="ANK"/>
    <property type="match status" value="2"/>
</dbReference>
<dbReference type="AlphaFoldDB" id="A0A812WBF8"/>
<dbReference type="EMBL" id="CAJNIZ010043703">
    <property type="protein sequence ID" value="CAE7666251.1"/>
    <property type="molecule type" value="Genomic_DNA"/>
</dbReference>
<dbReference type="PANTHER" id="PTHR23206">
    <property type="entry name" value="MASK PROTEIN"/>
    <property type="match status" value="1"/>
</dbReference>
<accession>A0A812WBF8</accession>
<protein>
    <recommendedName>
        <fullName evidence="6">Ankyrin</fullName>
    </recommendedName>
</protein>
<dbReference type="OrthoDB" id="539213at2759"/>
<evidence type="ECO:0000313" key="5">
    <source>
        <dbReference type="Proteomes" id="UP000649617"/>
    </source>
</evidence>
<proteinExistence type="predicted"/>
<dbReference type="PANTHER" id="PTHR23206:SF8">
    <property type="entry name" value="ANKYRIN REPEAT AND KH DOMAIN-CONTAINING 1"/>
    <property type="match status" value="1"/>
</dbReference>
<feature type="repeat" description="ANK" evidence="3">
    <location>
        <begin position="32"/>
        <end position="64"/>
    </location>
</feature>
<name>A0A812WBF8_SYMPI</name>
<evidence type="ECO:0000256" key="2">
    <source>
        <dbReference type="ARBA" id="ARBA00023043"/>
    </source>
</evidence>